<sequence>MAIYCSEKKNELFYLFDIETYLLEHPIDVAASTYLREHLPDVVVRKVAAYLAPPLASLLDTIRADKCLIHNLPAVLWPKRNSLCRVRLATCMNLAVEYLRSGAERASCYSGHVLYLALLTAGTPAFATADADVQMRRRCFDFKGECAALDKTTLTPMQALVLEEYLRYPTYGCQ</sequence>
<dbReference type="VEuPathDB" id="FungiDB:SDRG_10411"/>
<dbReference type="Proteomes" id="UP000030762">
    <property type="component" value="Unassembled WGS sequence"/>
</dbReference>
<organism evidence="1 2">
    <name type="scientific">Saprolegnia diclina (strain VS20)</name>
    <dbReference type="NCBI Taxonomy" id="1156394"/>
    <lineage>
        <taxon>Eukaryota</taxon>
        <taxon>Sar</taxon>
        <taxon>Stramenopiles</taxon>
        <taxon>Oomycota</taxon>
        <taxon>Saprolegniomycetes</taxon>
        <taxon>Saprolegniales</taxon>
        <taxon>Saprolegniaceae</taxon>
        <taxon>Saprolegnia</taxon>
    </lineage>
</organism>
<dbReference type="AlphaFoldDB" id="T0RHV9"/>
<proteinExistence type="predicted"/>
<protein>
    <submittedName>
        <fullName evidence="1">Uncharacterized protein</fullName>
    </submittedName>
</protein>
<dbReference type="GeneID" id="19951138"/>
<dbReference type="RefSeq" id="XP_008614621.1">
    <property type="nucleotide sequence ID" value="XM_008616399.1"/>
</dbReference>
<gene>
    <name evidence="1" type="ORF">SDRG_10411</name>
</gene>
<reference evidence="1 2" key="1">
    <citation type="submission" date="2012-04" db="EMBL/GenBank/DDBJ databases">
        <title>The Genome Sequence of Saprolegnia declina VS20.</title>
        <authorList>
            <consortium name="The Broad Institute Genome Sequencing Platform"/>
            <person name="Russ C."/>
            <person name="Nusbaum C."/>
            <person name="Tyler B."/>
            <person name="van West P."/>
            <person name="Dieguez-Uribeondo J."/>
            <person name="de Bruijn I."/>
            <person name="Tripathy S."/>
            <person name="Jiang R."/>
            <person name="Young S.K."/>
            <person name="Zeng Q."/>
            <person name="Gargeya S."/>
            <person name="Fitzgerald M."/>
            <person name="Haas B."/>
            <person name="Abouelleil A."/>
            <person name="Alvarado L."/>
            <person name="Arachchi H.M."/>
            <person name="Berlin A."/>
            <person name="Chapman S.B."/>
            <person name="Goldberg J."/>
            <person name="Griggs A."/>
            <person name="Gujja S."/>
            <person name="Hansen M."/>
            <person name="Howarth C."/>
            <person name="Imamovic A."/>
            <person name="Larimer J."/>
            <person name="McCowen C."/>
            <person name="Montmayeur A."/>
            <person name="Murphy C."/>
            <person name="Neiman D."/>
            <person name="Pearson M."/>
            <person name="Priest M."/>
            <person name="Roberts A."/>
            <person name="Saif S."/>
            <person name="Shea T."/>
            <person name="Sisk P."/>
            <person name="Sykes S."/>
            <person name="Wortman J."/>
            <person name="Nusbaum C."/>
            <person name="Birren B."/>
        </authorList>
    </citation>
    <scope>NUCLEOTIDE SEQUENCE [LARGE SCALE GENOMIC DNA]</scope>
    <source>
        <strain evidence="1 2">VS20</strain>
    </source>
</reference>
<evidence type="ECO:0000313" key="1">
    <source>
        <dbReference type="EMBL" id="EQC31893.1"/>
    </source>
</evidence>
<evidence type="ECO:0000313" key="2">
    <source>
        <dbReference type="Proteomes" id="UP000030762"/>
    </source>
</evidence>
<name>T0RHV9_SAPDV</name>
<keyword evidence="2" id="KW-1185">Reference proteome</keyword>
<dbReference type="InParanoid" id="T0RHV9"/>
<dbReference type="EMBL" id="JH767166">
    <property type="protein sequence ID" value="EQC31893.1"/>
    <property type="molecule type" value="Genomic_DNA"/>
</dbReference>
<accession>T0RHV9</accession>